<dbReference type="Proteomes" id="UP001596997">
    <property type="component" value="Unassembled WGS sequence"/>
</dbReference>
<evidence type="ECO:0000256" key="3">
    <source>
        <dbReference type="ARBA" id="ARBA00022692"/>
    </source>
</evidence>
<dbReference type="RefSeq" id="WP_377714618.1">
    <property type="nucleotide sequence ID" value="NZ_JBHTJM010000006.1"/>
</dbReference>
<dbReference type="Pfam" id="PF04241">
    <property type="entry name" value="DUF423"/>
    <property type="match status" value="1"/>
</dbReference>
<evidence type="ECO:0000256" key="5">
    <source>
        <dbReference type="ARBA" id="ARBA00023136"/>
    </source>
</evidence>
<feature type="transmembrane region" description="Helical" evidence="6">
    <location>
        <begin position="101"/>
        <end position="124"/>
    </location>
</feature>
<keyword evidence="3 6" id="KW-0812">Transmembrane</keyword>
<evidence type="ECO:0000256" key="4">
    <source>
        <dbReference type="ARBA" id="ARBA00022989"/>
    </source>
</evidence>
<feature type="transmembrane region" description="Helical" evidence="6">
    <location>
        <begin position="5"/>
        <end position="25"/>
    </location>
</feature>
<evidence type="ECO:0000313" key="7">
    <source>
        <dbReference type="EMBL" id="MFD0963674.1"/>
    </source>
</evidence>
<comment type="similarity">
    <text evidence="2">Belongs to the UPF0382 family.</text>
</comment>
<evidence type="ECO:0000256" key="1">
    <source>
        <dbReference type="ARBA" id="ARBA00004141"/>
    </source>
</evidence>
<evidence type="ECO:0000256" key="2">
    <source>
        <dbReference type="ARBA" id="ARBA00009694"/>
    </source>
</evidence>
<organism evidence="7 8">
    <name type="scientific">Pseudofulvibacter geojedonensis</name>
    <dbReference type="NCBI Taxonomy" id="1123758"/>
    <lineage>
        <taxon>Bacteria</taxon>
        <taxon>Pseudomonadati</taxon>
        <taxon>Bacteroidota</taxon>
        <taxon>Flavobacteriia</taxon>
        <taxon>Flavobacteriales</taxon>
        <taxon>Flavobacteriaceae</taxon>
        <taxon>Pseudofulvibacter</taxon>
    </lineage>
</organism>
<dbReference type="PANTHER" id="PTHR43461:SF1">
    <property type="entry name" value="TRANSMEMBRANE PROTEIN 256"/>
    <property type="match status" value="1"/>
</dbReference>
<gene>
    <name evidence="7" type="ORF">ACFQ1O_06630</name>
</gene>
<dbReference type="EMBL" id="JBHTJM010000006">
    <property type="protein sequence ID" value="MFD0963674.1"/>
    <property type="molecule type" value="Genomic_DNA"/>
</dbReference>
<sequence>MNKRILSTAAIMAVVAIVLGAFGAHKLKALLSVESLQAFETGVRYQMYHVFLLLFLGGYNMLSIKSKKVLYNLTCIGVLLFSGSIYLLSTQKITGIDFSSIGFITPIGGMVLIVTWLYLLRFFLKLKKS</sequence>
<accession>A0ABW3I1F9</accession>
<proteinExistence type="inferred from homology"/>
<feature type="transmembrane region" description="Helical" evidence="6">
    <location>
        <begin position="69"/>
        <end position="89"/>
    </location>
</feature>
<evidence type="ECO:0000256" key="6">
    <source>
        <dbReference type="SAM" id="Phobius"/>
    </source>
</evidence>
<protein>
    <submittedName>
        <fullName evidence="7">DUF423 domain-containing protein</fullName>
    </submittedName>
</protein>
<keyword evidence="4 6" id="KW-1133">Transmembrane helix</keyword>
<feature type="transmembrane region" description="Helical" evidence="6">
    <location>
        <begin position="45"/>
        <end position="62"/>
    </location>
</feature>
<dbReference type="InterPro" id="IPR006696">
    <property type="entry name" value="DUF423"/>
</dbReference>
<dbReference type="PANTHER" id="PTHR43461">
    <property type="entry name" value="TRANSMEMBRANE PROTEIN 256"/>
    <property type="match status" value="1"/>
</dbReference>
<reference evidence="8" key="1">
    <citation type="journal article" date="2019" name="Int. J. Syst. Evol. Microbiol.">
        <title>The Global Catalogue of Microorganisms (GCM) 10K type strain sequencing project: providing services to taxonomists for standard genome sequencing and annotation.</title>
        <authorList>
            <consortium name="The Broad Institute Genomics Platform"/>
            <consortium name="The Broad Institute Genome Sequencing Center for Infectious Disease"/>
            <person name="Wu L."/>
            <person name="Ma J."/>
        </authorList>
    </citation>
    <scope>NUCLEOTIDE SEQUENCE [LARGE SCALE GENOMIC DNA]</scope>
    <source>
        <strain evidence="8">CCUG 62114</strain>
    </source>
</reference>
<keyword evidence="5 6" id="KW-0472">Membrane</keyword>
<comment type="subcellular location">
    <subcellularLocation>
        <location evidence="1">Membrane</location>
        <topology evidence="1">Multi-pass membrane protein</topology>
    </subcellularLocation>
</comment>
<name>A0ABW3I1F9_9FLAO</name>
<evidence type="ECO:0000313" key="8">
    <source>
        <dbReference type="Proteomes" id="UP001596997"/>
    </source>
</evidence>
<comment type="caution">
    <text evidence="7">The sequence shown here is derived from an EMBL/GenBank/DDBJ whole genome shotgun (WGS) entry which is preliminary data.</text>
</comment>
<keyword evidence="8" id="KW-1185">Reference proteome</keyword>